<accession>A0A317X807</accession>
<feature type="signal peptide" evidence="2">
    <location>
        <begin position="1"/>
        <end position="20"/>
    </location>
</feature>
<dbReference type="Proteomes" id="UP000246702">
    <property type="component" value="Unassembled WGS sequence"/>
</dbReference>
<dbReference type="RefSeq" id="XP_025471517.1">
    <property type="nucleotide sequence ID" value="XM_025616606.1"/>
</dbReference>
<name>A0A317X807_9EURO</name>
<reference evidence="3 4" key="1">
    <citation type="submission" date="2016-12" db="EMBL/GenBank/DDBJ databases">
        <title>The genomes of Aspergillus section Nigri reveals drivers in fungal speciation.</title>
        <authorList>
            <consortium name="DOE Joint Genome Institute"/>
            <person name="Vesth T.C."/>
            <person name="Nybo J."/>
            <person name="Theobald S."/>
            <person name="Brandl J."/>
            <person name="Frisvad J.C."/>
            <person name="Nielsen K.F."/>
            <person name="Lyhne E.K."/>
            <person name="Kogle M.E."/>
            <person name="Kuo A."/>
            <person name="Riley R."/>
            <person name="Clum A."/>
            <person name="Nolan M."/>
            <person name="Lipzen A."/>
            <person name="Salamov A."/>
            <person name="Henrissat B."/>
            <person name="Wiebenga A."/>
            <person name="De Vries R.P."/>
            <person name="Grigoriev I.V."/>
            <person name="Mortensen U.H."/>
            <person name="Andersen M.R."/>
            <person name="Baker S.E."/>
        </authorList>
    </citation>
    <scope>NUCLEOTIDE SEQUENCE [LARGE SCALE GENOMIC DNA]</scope>
    <source>
        <strain evidence="3 4">CBS 115572</strain>
    </source>
</reference>
<dbReference type="OrthoDB" id="4503765at2759"/>
<keyword evidence="2" id="KW-0732">Signal</keyword>
<comment type="caution">
    <text evidence="3">The sequence shown here is derived from an EMBL/GenBank/DDBJ whole genome shotgun (WGS) entry which is preliminary data.</text>
</comment>
<organism evidence="3 4">
    <name type="scientific">Aspergillus sclerotioniger CBS 115572</name>
    <dbReference type="NCBI Taxonomy" id="1450535"/>
    <lineage>
        <taxon>Eukaryota</taxon>
        <taxon>Fungi</taxon>
        <taxon>Dikarya</taxon>
        <taxon>Ascomycota</taxon>
        <taxon>Pezizomycotina</taxon>
        <taxon>Eurotiomycetes</taxon>
        <taxon>Eurotiomycetidae</taxon>
        <taxon>Eurotiales</taxon>
        <taxon>Aspergillaceae</taxon>
        <taxon>Aspergillus</taxon>
        <taxon>Aspergillus subgen. Circumdati</taxon>
    </lineage>
</organism>
<sequence length="303" mass="32704">MRHHILPILLTLTLPPLATTSQTTTTTDLTAQICPSFHNTCPPNNTTTTTPNNQDPTTHIHPRTHHRPIPKPIPIPITHQPPTQQQPRTFPLHPGTCQSIPVTPSTTHVSFDTQIEGSASHCNVTLHELPGCVDTPLLTTRVEGDESGEWVGSECAERTDLGGDGSGSTPTSGDVNMNVWVMLECDASSTFTPSTGGSDTLNQHGDENEDEDNTSNGNIHANMNQGDDTPSAQQQDTNKGSKIGSMHGGLLNATNGTGVHGANWNASTGRANLTTLHGVGNRTVGWRVLARRNWKKRLLHYYY</sequence>
<feature type="compositionally biased region" description="Polar residues" evidence="1">
    <location>
        <begin position="191"/>
        <end position="203"/>
    </location>
</feature>
<evidence type="ECO:0000256" key="2">
    <source>
        <dbReference type="SAM" id="SignalP"/>
    </source>
</evidence>
<dbReference type="AlphaFoldDB" id="A0A317X807"/>
<feature type="chain" id="PRO_5016307202" evidence="2">
    <location>
        <begin position="21"/>
        <end position="303"/>
    </location>
</feature>
<gene>
    <name evidence="3" type="ORF">BO94DRAFT_610303</name>
</gene>
<feature type="region of interest" description="Disordered" evidence="1">
    <location>
        <begin position="41"/>
        <end position="63"/>
    </location>
</feature>
<feature type="region of interest" description="Disordered" evidence="1">
    <location>
        <begin position="156"/>
        <end position="175"/>
    </location>
</feature>
<evidence type="ECO:0000313" key="4">
    <source>
        <dbReference type="Proteomes" id="UP000246702"/>
    </source>
</evidence>
<evidence type="ECO:0000313" key="3">
    <source>
        <dbReference type="EMBL" id="PWY94756.1"/>
    </source>
</evidence>
<proteinExistence type="predicted"/>
<protein>
    <submittedName>
        <fullName evidence="3">Uncharacterized protein</fullName>
    </submittedName>
</protein>
<dbReference type="GeneID" id="37118749"/>
<feature type="region of interest" description="Disordered" evidence="1">
    <location>
        <begin position="191"/>
        <end position="254"/>
    </location>
</feature>
<feature type="compositionally biased region" description="Polar residues" evidence="1">
    <location>
        <begin position="214"/>
        <end position="240"/>
    </location>
</feature>
<dbReference type="EMBL" id="MSFK01000004">
    <property type="protein sequence ID" value="PWY94756.1"/>
    <property type="molecule type" value="Genomic_DNA"/>
</dbReference>
<keyword evidence="4" id="KW-1185">Reference proteome</keyword>
<evidence type="ECO:0000256" key="1">
    <source>
        <dbReference type="SAM" id="MobiDB-lite"/>
    </source>
</evidence>
<feature type="compositionally biased region" description="Low complexity" evidence="1">
    <location>
        <begin position="41"/>
        <end position="59"/>
    </location>
</feature>